<name>A0ABV9JVG5_9BACI</name>
<evidence type="ECO:0000313" key="3">
    <source>
        <dbReference type="Proteomes" id="UP001595988"/>
    </source>
</evidence>
<protein>
    <submittedName>
        <fullName evidence="2">Tetratricopeptide repeat protein</fullName>
    </submittedName>
</protein>
<dbReference type="EMBL" id="JBHSFT010000008">
    <property type="protein sequence ID" value="MFC4661693.1"/>
    <property type="molecule type" value="Genomic_DNA"/>
</dbReference>
<accession>A0ABV9JVG5</accession>
<reference evidence="3" key="1">
    <citation type="journal article" date="2019" name="Int. J. Syst. Evol. Microbiol.">
        <title>The Global Catalogue of Microorganisms (GCM) 10K type strain sequencing project: providing services to taxonomists for standard genome sequencing and annotation.</title>
        <authorList>
            <consortium name="The Broad Institute Genomics Platform"/>
            <consortium name="The Broad Institute Genome Sequencing Center for Infectious Disease"/>
            <person name="Wu L."/>
            <person name="Ma J."/>
        </authorList>
    </citation>
    <scope>NUCLEOTIDE SEQUENCE [LARGE SCALE GENOMIC DNA]</scope>
    <source>
        <strain evidence="3">CCUG 37257</strain>
    </source>
</reference>
<keyword evidence="3" id="KW-1185">Reference proteome</keyword>
<evidence type="ECO:0000313" key="2">
    <source>
        <dbReference type="EMBL" id="MFC4661693.1"/>
    </source>
</evidence>
<dbReference type="Gene3D" id="1.25.40.10">
    <property type="entry name" value="Tetratricopeptide repeat domain"/>
    <property type="match status" value="1"/>
</dbReference>
<keyword evidence="1" id="KW-0472">Membrane</keyword>
<proteinExistence type="predicted"/>
<sequence length="454" mass="53365">MDFDYFRDISKLMESDPSQAIEKLERYENNSKKYPVNLHYAYNEMIKIYYKRRDDEFFLNKCIEICKKDIELYPLFKENYIDSELKKLRQAISVYEEMESDMGLDMTSRIAETKEEIKNFVYPDFFIPSFSKLAIIYEKQKEYEKAIEVSKLGLEYGLSDGTQGGFEGRIDRLKKKLKNPPKPVKPPSDIAIKKQAELESASTNIVSKQHMNNQKGFMITFSKSTSKNFERALSLAQQADQFEISTHKNQEIYQALFHHDNYLNFITLYELIGNWKSTFVFKDGEMMDRKVLGQINYCYGDKIRTGSDSFCYGASMFTENPFGCHRLMIHSGQRPWYEWKRGEDNKYVYIDKESMRKQIDERAKIYHHCPAFDYKKIMAVLNDLPNKIDKNSNYYKSLHERNHVHNITIKIDTEQKPPIETTKKETKKKTGCASTALLLISVPGIVLSSIYYLF</sequence>
<feature type="transmembrane region" description="Helical" evidence="1">
    <location>
        <begin position="433"/>
        <end position="453"/>
    </location>
</feature>
<dbReference type="InterPro" id="IPR011990">
    <property type="entry name" value="TPR-like_helical_dom_sf"/>
</dbReference>
<organism evidence="2 3">
    <name type="scientific">Oceanobacillus aidingensis</name>
    <dbReference type="NCBI Taxonomy" id="645964"/>
    <lineage>
        <taxon>Bacteria</taxon>
        <taxon>Bacillati</taxon>
        <taxon>Bacillota</taxon>
        <taxon>Bacilli</taxon>
        <taxon>Bacillales</taxon>
        <taxon>Bacillaceae</taxon>
        <taxon>Oceanobacillus</taxon>
    </lineage>
</organism>
<keyword evidence="1" id="KW-0812">Transmembrane</keyword>
<evidence type="ECO:0000256" key="1">
    <source>
        <dbReference type="SAM" id="Phobius"/>
    </source>
</evidence>
<keyword evidence="1" id="KW-1133">Transmembrane helix</keyword>
<gene>
    <name evidence="2" type="ORF">ACFO3P_05625</name>
</gene>
<dbReference type="RefSeq" id="WP_379542239.1">
    <property type="nucleotide sequence ID" value="NZ_JBHSFT010000008.1"/>
</dbReference>
<dbReference type="Proteomes" id="UP001595988">
    <property type="component" value="Unassembled WGS sequence"/>
</dbReference>
<comment type="caution">
    <text evidence="2">The sequence shown here is derived from an EMBL/GenBank/DDBJ whole genome shotgun (WGS) entry which is preliminary data.</text>
</comment>